<dbReference type="Pfam" id="PF14559">
    <property type="entry name" value="TPR_19"/>
    <property type="match status" value="1"/>
</dbReference>
<accession>A0AAE3B699</accession>
<sequence length="175" mass="19017">MKHFILATAFTLPFAATGAWAAGGGEETAPSKPKCETGQIYDKKTKSCVAAEESNLDVDSLYENLRELAYAGRYADAQVVLAQMPAQDDRTLTYQGFTNRKMGNMDAAMTYYAQALRVNPANVLARSYMGQALVEQGRTADALTQLREIRVHGGAGTWAEASLRTAISTGKTFDY</sequence>
<gene>
    <name evidence="3" type="ORF">JQV55_06510</name>
</gene>
<evidence type="ECO:0000313" key="4">
    <source>
        <dbReference type="Proteomes" id="UP000732193"/>
    </source>
</evidence>
<keyword evidence="1" id="KW-0802">TPR repeat</keyword>
<evidence type="ECO:0000256" key="2">
    <source>
        <dbReference type="SAM" id="SignalP"/>
    </source>
</evidence>
<comment type="caution">
    <text evidence="3">The sequence shown here is derived from an EMBL/GenBank/DDBJ whole genome shotgun (WGS) entry which is preliminary data.</text>
</comment>
<evidence type="ECO:0000313" key="3">
    <source>
        <dbReference type="EMBL" id="MBM1713206.1"/>
    </source>
</evidence>
<reference evidence="3 4" key="1">
    <citation type="submission" date="2021-01" db="EMBL/GenBank/DDBJ databases">
        <title>Diatom-associated Roseobacters Show Island Model of Population Structure.</title>
        <authorList>
            <person name="Qu L."/>
            <person name="Feng X."/>
            <person name="Chen Y."/>
            <person name="Li L."/>
            <person name="Wang X."/>
            <person name="Hu Z."/>
            <person name="Wang H."/>
            <person name="Luo H."/>
        </authorList>
    </citation>
    <scope>NUCLEOTIDE SEQUENCE [LARGE SCALE GENOMIC DNA]</scope>
    <source>
        <strain evidence="3 4">TR60-84</strain>
    </source>
</reference>
<protein>
    <submittedName>
        <fullName evidence="3">Tetratricopeptide repeat protein</fullName>
    </submittedName>
</protein>
<feature type="chain" id="PRO_5041937964" evidence="2">
    <location>
        <begin position="22"/>
        <end position="175"/>
    </location>
</feature>
<dbReference type="AlphaFoldDB" id="A0AAE3B699"/>
<name>A0AAE3B699_9RHOB</name>
<dbReference type="EMBL" id="JAFBRM010000001">
    <property type="protein sequence ID" value="MBM1713206.1"/>
    <property type="molecule type" value="Genomic_DNA"/>
</dbReference>
<dbReference type="Proteomes" id="UP000732193">
    <property type="component" value="Unassembled WGS sequence"/>
</dbReference>
<proteinExistence type="predicted"/>
<dbReference type="SUPFAM" id="SSF48452">
    <property type="entry name" value="TPR-like"/>
    <property type="match status" value="1"/>
</dbReference>
<dbReference type="InterPro" id="IPR011990">
    <property type="entry name" value="TPR-like_helical_dom_sf"/>
</dbReference>
<dbReference type="PROSITE" id="PS50005">
    <property type="entry name" value="TPR"/>
    <property type="match status" value="1"/>
</dbReference>
<keyword evidence="2" id="KW-0732">Signal</keyword>
<dbReference type="InterPro" id="IPR019734">
    <property type="entry name" value="TPR_rpt"/>
</dbReference>
<feature type="repeat" description="TPR" evidence="1">
    <location>
        <begin position="89"/>
        <end position="122"/>
    </location>
</feature>
<keyword evidence="4" id="KW-1185">Reference proteome</keyword>
<dbReference type="RefSeq" id="WP_203241624.1">
    <property type="nucleotide sequence ID" value="NZ_JAFBRH010000001.1"/>
</dbReference>
<feature type="signal peptide" evidence="2">
    <location>
        <begin position="1"/>
        <end position="21"/>
    </location>
</feature>
<dbReference type="Gene3D" id="1.25.40.10">
    <property type="entry name" value="Tetratricopeptide repeat domain"/>
    <property type="match status" value="1"/>
</dbReference>
<evidence type="ECO:0000256" key="1">
    <source>
        <dbReference type="PROSITE-ProRule" id="PRU00339"/>
    </source>
</evidence>
<organism evidence="3 4">
    <name type="scientific">Sulfitobacter geojensis</name>
    <dbReference type="NCBI Taxonomy" id="1342299"/>
    <lineage>
        <taxon>Bacteria</taxon>
        <taxon>Pseudomonadati</taxon>
        <taxon>Pseudomonadota</taxon>
        <taxon>Alphaproteobacteria</taxon>
        <taxon>Rhodobacterales</taxon>
        <taxon>Roseobacteraceae</taxon>
        <taxon>Sulfitobacter</taxon>
    </lineage>
</organism>